<dbReference type="AlphaFoldDB" id="A0A2J6S9N6"/>
<name>A0A2J6S9N6_HYAVF</name>
<dbReference type="Pfam" id="PF03443">
    <property type="entry name" value="AA9"/>
    <property type="match status" value="1"/>
</dbReference>
<sequence length="294" mass="29888">ALAGAVALVSKVAAHGTVTGVVADGVYYEGYHSNFQYLATQPIVVGWSIPEDQSNGFIAPDAYASSDIICHLAATNAQTSATVAAGGQVELQWTVWPTSHHGPVIDYLANCNGDCTTVDKTTLEFFKIGGVGLIDDTTIPGTWASDQLIANNNSWTVTIPSDIAPGNYVLRHEMIALHSAGSVDGAQNYPQCVNLEVTGSGTATPDGVLGTALYSETDPGIEINIYTSLSTYIVPGPTLYSSAISATQTGGVAITSIAAVATGGSSAATASPAISSASNQVVSSSAVAITSIAS</sequence>
<dbReference type="Gene3D" id="2.70.50.70">
    <property type="match status" value="1"/>
</dbReference>
<organism evidence="7 8">
    <name type="scientific">Hyaloscypha variabilis (strain UAMH 11265 / GT02V1 / F)</name>
    <name type="common">Meliniomyces variabilis</name>
    <dbReference type="NCBI Taxonomy" id="1149755"/>
    <lineage>
        <taxon>Eukaryota</taxon>
        <taxon>Fungi</taxon>
        <taxon>Dikarya</taxon>
        <taxon>Ascomycota</taxon>
        <taxon>Pezizomycotina</taxon>
        <taxon>Leotiomycetes</taxon>
        <taxon>Helotiales</taxon>
        <taxon>Hyaloscyphaceae</taxon>
        <taxon>Hyaloscypha</taxon>
        <taxon>Hyaloscypha variabilis</taxon>
    </lineage>
</organism>
<keyword evidence="5" id="KW-0325">Glycoprotein</keyword>
<keyword evidence="7" id="KW-0378">Hydrolase</keyword>
<dbReference type="Proteomes" id="UP000235786">
    <property type="component" value="Unassembled WGS sequence"/>
</dbReference>
<evidence type="ECO:0000313" key="8">
    <source>
        <dbReference type="Proteomes" id="UP000235786"/>
    </source>
</evidence>
<dbReference type="GO" id="GO:0005576">
    <property type="term" value="C:extracellular region"/>
    <property type="evidence" value="ECO:0007669"/>
    <property type="project" value="UniProtKB-SubCell"/>
</dbReference>
<proteinExistence type="predicted"/>
<evidence type="ECO:0000259" key="6">
    <source>
        <dbReference type="Pfam" id="PF03443"/>
    </source>
</evidence>
<comment type="subcellular location">
    <subcellularLocation>
        <location evidence="2">Secreted</location>
    </subcellularLocation>
</comment>
<keyword evidence="3" id="KW-0964">Secreted</keyword>
<dbReference type="STRING" id="1149755.A0A2J6S9N6"/>
<evidence type="ECO:0000256" key="5">
    <source>
        <dbReference type="ARBA" id="ARBA00023180"/>
    </source>
</evidence>
<keyword evidence="8" id="KW-1185">Reference proteome</keyword>
<dbReference type="InterPro" id="IPR005103">
    <property type="entry name" value="AA9_LPMO"/>
</dbReference>
<gene>
    <name evidence="7" type="ORF">L207DRAFT_396098</name>
</gene>
<keyword evidence="4" id="KW-1015">Disulfide bond</keyword>
<protein>
    <submittedName>
        <fullName evidence="7">Glycoside hydrolase family 61 protein</fullName>
    </submittedName>
</protein>
<evidence type="ECO:0000256" key="2">
    <source>
        <dbReference type="ARBA" id="ARBA00004613"/>
    </source>
</evidence>
<evidence type="ECO:0000256" key="1">
    <source>
        <dbReference type="ARBA" id="ARBA00001973"/>
    </source>
</evidence>
<evidence type="ECO:0000313" key="7">
    <source>
        <dbReference type="EMBL" id="PMD47474.1"/>
    </source>
</evidence>
<dbReference type="EMBL" id="KZ613938">
    <property type="protein sequence ID" value="PMD47474.1"/>
    <property type="molecule type" value="Genomic_DNA"/>
</dbReference>
<feature type="non-terminal residue" evidence="7">
    <location>
        <position position="1"/>
    </location>
</feature>
<dbReference type="GO" id="GO:0016787">
    <property type="term" value="F:hydrolase activity"/>
    <property type="evidence" value="ECO:0007669"/>
    <property type="project" value="UniProtKB-KW"/>
</dbReference>
<dbReference type="PANTHER" id="PTHR33353:SF34">
    <property type="entry name" value="ENDO-BETA-1,4-GLUCANASE D"/>
    <property type="match status" value="1"/>
</dbReference>
<accession>A0A2J6S9N6</accession>
<evidence type="ECO:0000256" key="4">
    <source>
        <dbReference type="ARBA" id="ARBA00023157"/>
    </source>
</evidence>
<comment type="cofactor">
    <cofactor evidence="1">
        <name>Cu(2+)</name>
        <dbReference type="ChEBI" id="CHEBI:29036"/>
    </cofactor>
</comment>
<feature type="domain" description="Auxiliary Activity family 9 catalytic" evidence="6">
    <location>
        <begin position="15"/>
        <end position="230"/>
    </location>
</feature>
<dbReference type="PANTHER" id="PTHR33353">
    <property type="entry name" value="PUTATIVE (AFU_ORTHOLOGUE AFUA_1G12560)-RELATED"/>
    <property type="match status" value="1"/>
</dbReference>
<dbReference type="OrthoDB" id="4849160at2759"/>
<reference evidence="7 8" key="1">
    <citation type="submission" date="2016-04" db="EMBL/GenBank/DDBJ databases">
        <title>A degradative enzymes factory behind the ericoid mycorrhizal symbiosis.</title>
        <authorList>
            <consortium name="DOE Joint Genome Institute"/>
            <person name="Martino E."/>
            <person name="Morin E."/>
            <person name="Grelet G."/>
            <person name="Kuo A."/>
            <person name="Kohler A."/>
            <person name="Daghino S."/>
            <person name="Barry K."/>
            <person name="Choi C."/>
            <person name="Cichocki N."/>
            <person name="Clum A."/>
            <person name="Copeland A."/>
            <person name="Hainaut M."/>
            <person name="Haridas S."/>
            <person name="Labutti K."/>
            <person name="Lindquist E."/>
            <person name="Lipzen A."/>
            <person name="Khouja H.-R."/>
            <person name="Murat C."/>
            <person name="Ohm R."/>
            <person name="Olson A."/>
            <person name="Spatafora J."/>
            <person name="Veneault-Fourrey C."/>
            <person name="Henrissat B."/>
            <person name="Grigoriev I."/>
            <person name="Martin F."/>
            <person name="Perotto S."/>
        </authorList>
    </citation>
    <scope>NUCLEOTIDE SEQUENCE [LARGE SCALE GENOMIC DNA]</scope>
    <source>
        <strain evidence="7 8">F</strain>
    </source>
</reference>
<evidence type="ECO:0000256" key="3">
    <source>
        <dbReference type="ARBA" id="ARBA00022525"/>
    </source>
</evidence>
<dbReference type="CDD" id="cd21175">
    <property type="entry name" value="LPMO_AA9"/>
    <property type="match status" value="1"/>
</dbReference>
<dbReference type="InterPro" id="IPR049892">
    <property type="entry name" value="AA9"/>
</dbReference>
<feature type="non-terminal residue" evidence="7">
    <location>
        <position position="294"/>
    </location>
</feature>